<proteinExistence type="predicted"/>
<organism evidence="1 2">
    <name type="scientific">Pedobacter jamesrossensis</name>
    <dbReference type="NCBI Taxonomy" id="1908238"/>
    <lineage>
        <taxon>Bacteria</taxon>
        <taxon>Pseudomonadati</taxon>
        <taxon>Bacteroidota</taxon>
        <taxon>Sphingobacteriia</taxon>
        <taxon>Sphingobacteriales</taxon>
        <taxon>Sphingobacteriaceae</taxon>
        <taxon>Pedobacter</taxon>
    </lineage>
</organism>
<comment type="caution">
    <text evidence="1">The sequence shown here is derived from an EMBL/GenBank/DDBJ whole genome shotgun (WGS) entry which is preliminary data.</text>
</comment>
<accession>A0ABV8NHS3</accession>
<name>A0ABV8NHS3_9SPHI</name>
<evidence type="ECO:0000313" key="2">
    <source>
        <dbReference type="Proteomes" id="UP001595792"/>
    </source>
</evidence>
<protein>
    <submittedName>
        <fullName evidence="1">Uncharacterized protein</fullName>
    </submittedName>
</protein>
<dbReference type="RefSeq" id="WP_378959593.1">
    <property type="nucleotide sequence ID" value="NZ_JBHRXC010000001.1"/>
</dbReference>
<reference evidence="2" key="1">
    <citation type="journal article" date="2019" name="Int. J. Syst. Evol. Microbiol.">
        <title>The Global Catalogue of Microorganisms (GCM) 10K type strain sequencing project: providing services to taxonomists for standard genome sequencing and annotation.</title>
        <authorList>
            <consortium name="The Broad Institute Genomics Platform"/>
            <consortium name="The Broad Institute Genome Sequencing Center for Infectious Disease"/>
            <person name="Wu L."/>
            <person name="Ma J."/>
        </authorList>
    </citation>
    <scope>NUCLEOTIDE SEQUENCE [LARGE SCALE GENOMIC DNA]</scope>
    <source>
        <strain evidence="2">CCM 8689</strain>
    </source>
</reference>
<dbReference type="Proteomes" id="UP001595792">
    <property type="component" value="Unassembled WGS sequence"/>
</dbReference>
<dbReference type="EMBL" id="JBHSBY010000031">
    <property type="protein sequence ID" value="MFC4196271.1"/>
    <property type="molecule type" value="Genomic_DNA"/>
</dbReference>
<keyword evidence="2" id="KW-1185">Reference proteome</keyword>
<gene>
    <name evidence="1" type="ORF">ACFOUY_06145</name>
</gene>
<sequence>MSDKREFLKALFTGDIKKANEVLERIKPDNKPDKWITAFERYGIVKCQNNEFTETEFKTYIKSLRKTFNLRVTVFKTKERKR</sequence>
<evidence type="ECO:0000313" key="1">
    <source>
        <dbReference type="EMBL" id="MFC4196271.1"/>
    </source>
</evidence>